<dbReference type="STRING" id="1678840.ATC1_11296"/>
<evidence type="ECO:0000313" key="1">
    <source>
        <dbReference type="EMBL" id="GAP39366.1"/>
    </source>
</evidence>
<protein>
    <submittedName>
        <fullName evidence="1">MutL protein</fullName>
    </submittedName>
</protein>
<proteinExistence type="predicted"/>
<evidence type="ECO:0000313" key="2">
    <source>
        <dbReference type="Proteomes" id="UP000053370"/>
    </source>
</evidence>
<name>A0A0K8P9Q7_9CHLR</name>
<dbReference type="RefSeq" id="WP_062277542.1">
    <property type="nucleotide sequence ID" value="NZ_DF968179.1"/>
</dbReference>
<gene>
    <name evidence="1" type="ORF">ATC1_11296</name>
</gene>
<accession>A0A0K8P9Q7</accession>
<dbReference type="Proteomes" id="UP000053370">
    <property type="component" value="Unassembled WGS sequence"/>
</dbReference>
<reference evidence="1" key="1">
    <citation type="journal article" date="2015" name="Genome Announc.">
        <title>Draft Genome Sequence of Anaerolineae Strain TC1, a Novel Isolate from a Methanogenic Wastewater Treatment System.</title>
        <authorList>
            <person name="Matsuura N."/>
            <person name="Tourlousse D.M."/>
            <person name="Sun L."/>
            <person name="Toyonaga M."/>
            <person name="Kuroda K."/>
            <person name="Ohashi A."/>
            <person name="Cruz R."/>
            <person name="Yamaguchi T."/>
            <person name="Sekiguchi Y."/>
        </authorList>
    </citation>
    <scope>NUCLEOTIDE SEQUENCE [LARGE SCALE GENOMIC DNA]</scope>
    <source>
        <strain evidence="1">TC1</strain>
    </source>
</reference>
<dbReference type="InterPro" id="IPR006230">
    <property type="entry name" value="MutL"/>
</dbReference>
<organism evidence="1">
    <name type="scientific">Flexilinea flocculi</name>
    <dbReference type="NCBI Taxonomy" id="1678840"/>
    <lineage>
        <taxon>Bacteria</taxon>
        <taxon>Bacillati</taxon>
        <taxon>Chloroflexota</taxon>
        <taxon>Anaerolineae</taxon>
        <taxon>Anaerolineales</taxon>
        <taxon>Anaerolineaceae</taxon>
        <taxon>Flexilinea</taxon>
    </lineage>
</organism>
<keyword evidence="2" id="KW-1185">Reference proteome</keyword>
<dbReference type="EMBL" id="DF968179">
    <property type="protein sequence ID" value="GAP39366.1"/>
    <property type="molecule type" value="Genomic_DNA"/>
</dbReference>
<dbReference type="Pfam" id="PF13941">
    <property type="entry name" value="MutL"/>
    <property type="match status" value="1"/>
</dbReference>
<sequence>MNQPQDLARTVLYLDIGTVNTRVSLFDYRDQSYLFIGAASAATSGGDSNYSIYSGVVDAVRKLERATKRRFLDQNSNFVIPMKLGITGVDQIGFSYTCTSDPRIALMGLTRTGSLQNLRNLLANTGIRPVVEICAADGLDISENIDRLLNADPRIVILAGGTEIGAEKAVYRLGEILMLACKSLTREQRPEILFMGSALAGQQMERVFSKISDFSYAPNVLEIGSIGHSSLDSLLSVMNRNAEKQVLGLKDLVERSKTTGVPGEFAFGRSVRLMSRLIKENQHVLGIDIGSDHTVVAKAKNLDLSLEVLPLGMGKRITELLNNFELSELQSWIGFQIKESEVQDYICNKSVYPDLVPGNQYSAQIEQALTRFVLKKCAKEAGMNSILRDGSLGMVLLCGSVVRNVEDPGDSLLIGMDGLHPFGAVDYFLDMNGLTSAVGALAQLNPILISHIMNASTFLNLGKVITPYFNQKNSKIQDGKKFMSVAVRDDAGNVRKFDVPRGRIYRIPLDFGKNYELDFLKIPKEVSIPGVRTWTPLGFKSGCFGIVFDTRGDALELPKDRTSQISKLKFWKDELGPWTIQPS</sequence>
<dbReference type="OrthoDB" id="9769453at2"/>
<dbReference type="AlphaFoldDB" id="A0A0K8P9Q7"/>